<dbReference type="InterPro" id="IPR011256">
    <property type="entry name" value="Reg_factor_effector_dom_sf"/>
</dbReference>
<evidence type="ECO:0000259" key="1">
    <source>
        <dbReference type="Pfam" id="PF06445"/>
    </source>
</evidence>
<dbReference type="Pfam" id="PF06445">
    <property type="entry name" value="GyrI-like"/>
    <property type="match status" value="1"/>
</dbReference>
<feature type="domain" description="GyrI-like small molecule binding" evidence="1">
    <location>
        <begin position="2"/>
        <end position="95"/>
    </location>
</feature>
<dbReference type="AlphaFoldDB" id="A0A9D2KLM6"/>
<comment type="caution">
    <text evidence="2">The sequence shown here is derived from an EMBL/GenBank/DDBJ whole genome shotgun (WGS) entry which is preliminary data.</text>
</comment>
<protein>
    <submittedName>
        <fullName evidence="2">GyrI-like domain-containing protein</fullName>
    </submittedName>
</protein>
<dbReference type="Proteomes" id="UP000824225">
    <property type="component" value="Unassembled WGS sequence"/>
</dbReference>
<sequence>MGIGWDNPKLTELCRYDARVVVPDGTALDPADPSDQGIGLQTVEGGLYACYRRMVGRAQFSEALNELFGIWLPHSGYECVGAPLEIYHNTPGDADGPNAMRDVSLCAPARSLNG</sequence>
<reference evidence="2" key="2">
    <citation type="submission" date="2021-04" db="EMBL/GenBank/DDBJ databases">
        <authorList>
            <person name="Gilroy R."/>
        </authorList>
    </citation>
    <scope>NUCLEOTIDE SEQUENCE</scope>
    <source>
        <strain evidence="2">CHK186-16707</strain>
    </source>
</reference>
<dbReference type="Gene3D" id="3.20.80.10">
    <property type="entry name" value="Regulatory factor, effector binding domain"/>
    <property type="match status" value="1"/>
</dbReference>
<evidence type="ECO:0000313" key="3">
    <source>
        <dbReference type="Proteomes" id="UP000824225"/>
    </source>
</evidence>
<gene>
    <name evidence="2" type="ORF">H9962_09430</name>
</gene>
<proteinExistence type="predicted"/>
<dbReference type="InterPro" id="IPR029442">
    <property type="entry name" value="GyrI-like"/>
</dbReference>
<accession>A0A9D2KLM6</accession>
<dbReference type="SUPFAM" id="SSF55136">
    <property type="entry name" value="Probable bacterial effector-binding domain"/>
    <property type="match status" value="1"/>
</dbReference>
<dbReference type="EMBL" id="DXAN01000029">
    <property type="protein sequence ID" value="HJA09390.1"/>
    <property type="molecule type" value="Genomic_DNA"/>
</dbReference>
<evidence type="ECO:0000313" key="2">
    <source>
        <dbReference type="EMBL" id="HJA09390.1"/>
    </source>
</evidence>
<reference evidence="2" key="1">
    <citation type="journal article" date="2021" name="PeerJ">
        <title>Extensive microbial diversity within the chicken gut microbiome revealed by metagenomics and culture.</title>
        <authorList>
            <person name="Gilroy R."/>
            <person name="Ravi A."/>
            <person name="Getino M."/>
            <person name="Pursley I."/>
            <person name="Horton D.L."/>
            <person name="Alikhan N.F."/>
            <person name="Baker D."/>
            <person name="Gharbi K."/>
            <person name="Hall N."/>
            <person name="Watson M."/>
            <person name="Adriaenssens E.M."/>
            <person name="Foster-Nyarko E."/>
            <person name="Jarju S."/>
            <person name="Secka A."/>
            <person name="Antonio M."/>
            <person name="Oren A."/>
            <person name="Chaudhuri R.R."/>
            <person name="La Ragione R."/>
            <person name="Hildebrand F."/>
            <person name="Pallen M.J."/>
        </authorList>
    </citation>
    <scope>NUCLEOTIDE SEQUENCE</scope>
    <source>
        <strain evidence="2">CHK186-16707</strain>
    </source>
</reference>
<name>A0A9D2KLM6_9BACT</name>
<organism evidence="2 3">
    <name type="scientific">Candidatus Mailhella merdigallinarum</name>
    <dbReference type="NCBI Taxonomy" id="2838658"/>
    <lineage>
        <taxon>Bacteria</taxon>
        <taxon>Pseudomonadati</taxon>
        <taxon>Thermodesulfobacteriota</taxon>
        <taxon>Desulfovibrionia</taxon>
        <taxon>Desulfovibrionales</taxon>
        <taxon>Desulfovibrionaceae</taxon>
        <taxon>Mailhella</taxon>
    </lineage>
</organism>